<evidence type="ECO:0000256" key="1">
    <source>
        <dbReference type="ARBA" id="ARBA00001942"/>
    </source>
</evidence>
<proteinExistence type="inferred from homology"/>
<comment type="cofactor">
    <cofactor evidence="1">
        <name>Mo-bis(molybdopterin guanine dinucleotide)</name>
        <dbReference type="ChEBI" id="CHEBI:60539"/>
    </cofactor>
</comment>
<evidence type="ECO:0000256" key="5">
    <source>
        <dbReference type="ARBA" id="ARBA00022505"/>
    </source>
</evidence>
<dbReference type="Pfam" id="PF01568">
    <property type="entry name" value="Molydop_binding"/>
    <property type="match status" value="1"/>
</dbReference>
<dbReference type="Pfam" id="PF04879">
    <property type="entry name" value="Molybdop_Fe4S4"/>
    <property type="match status" value="1"/>
</dbReference>
<dbReference type="Proteomes" id="UP001206572">
    <property type="component" value="Unassembled WGS sequence"/>
</dbReference>
<dbReference type="InterPro" id="IPR050123">
    <property type="entry name" value="Prok_molybdopt-oxidoreductase"/>
</dbReference>
<comment type="similarity">
    <text evidence="3">Belongs to the prokaryotic molybdopterin-containing oxidoreductase family. NasA/NapA/NarB subfamily.</text>
</comment>
<dbReference type="InterPro" id="IPR007419">
    <property type="entry name" value="BFD-like_2Fe2S-bd_dom"/>
</dbReference>
<dbReference type="CDD" id="cd02754">
    <property type="entry name" value="MopB_Nitrate-R-NapA-like"/>
    <property type="match status" value="1"/>
</dbReference>
<evidence type="ECO:0000256" key="10">
    <source>
        <dbReference type="ARBA" id="ARBA00023063"/>
    </source>
</evidence>
<gene>
    <name evidence="12" type="ORF">NX780_12310</name>
</gene>
<evidence type="ECO:0000256" key="8">
    <source>
        <dbReference type="ARBA" id="ARBA00023004"/>
    </source>
</evidence>
<keyword evidence="9" id="KW-0411">Iron-sulfur</keyword>
<keyword evidence="7" id="KW-0560">Oxidoreductase</keyword>
<dbReference type="EMBL" id="JANUHA010000007">
    <property type="protein sequence ID" value="MCS0597127.1"/>
    <property type="molecule type" value="Genomic_DNA"/>
</dbReference>
<dbReference type="PANTHER" id="PTHR43105">
    <property type="entry name" value="RESPIRATORY NITRATE REDUCTASE"/>
    <property type="match status" value="1"/>
</dbReference>
<keyword evidence="5" id="KW-0500">Molybdenum</keyword>
<dbReference type="SMART" id="SM00926">
    <property type="entry name" value="Molybdop_Fe4S4"/>
    <property type="match status" value="1"/>
</dbReference>
<dbReference type="InterPro" id="IPR027467">
    <property type="entry name" value="MopterinOxRdtase_cofactor_BS"/>
</dbReference>
<dbReference type="PROSITE" id="PS51669">
    <property type="entry name" value="4FE4S_MOW_BIS_MGD"/>
    <property type="match status" value="1"/>
</dbReference>
<dbReference type="Gene3D" id="2.40.40.20">
    <property type="match status" value="1"/>
</dbReference>
<dbReference type="SUPFAM" id="SSF50692">
    <property type="entry name" value="ADC-like"/>
    <property type="match status" value="1"/>
</dbReference>
<dbReference type="InterPro" id="IPR009010">
    <property type="entry name" value="Asp_de-COase-like_dom_sf"/>
</dbReference>
<dbReference type="Pfam" id="PF00384">
    <property type="entry name" value="Molybdopterin"/>
    <property type="match status" value="1"/>
</dbReference>
<feature type="domain" description="4Fe-4S Mo/W bis-MGD-type" evidence="11">
    <location>
        <begin position="9"/>
        <end position="64"/>
    </location>
</feature>
<evidence type="ECO:0000313" key="12">
    <source>
        <dbReference type="EMBL" id="MCS0597127.1"/>
    </source>
</evidence>
<evidence type="ECO:0000256" key="6">
    <source>
        <dbReference type="ARBA" id="ARBA00022723"/>
    </source>
</evidence>
<evidence type="ECO:0000313" key="13">
    <source>
        <dbReference type="Proteomes" id="UP001206572"/>
    </source>
</evidence>
<dbReference type="PANTHER" id="PTHR43105:SF9">
    <property type="entry name" value="NADPH-FE(3+) OXIDOREDUCTASE SUBUNIT ALPHA"/>
    <property type="match status" value="1"/>
</dbReference>
<protein>
    <submittedName>
        <fullName evidence="12">Molybdopterin-dependent oxidoreductase</fullName>
    </submittedName>
</protein>
<keyword evidence="4" id="KW-0004">4Fe-4S</keyword>
<dbReference type="Gene3D" id="3.40.50.740">
    <property type="match status" value="1"/>
</dbReference>
<dbReference type="InterPro" id="IPR041957">
    <property type="entry name" value="CT_Nitrate-R-NapA-like"/>
</dbReference>
<sequence>MGAPIVPIAPAVRTTCPYCGVGCGVKATPMADGALIEGDPEHMASRGRLCVKGSALGETLGLDGRLLAPAMREEGSLRTADWDEALDKVASTFASIIAEHGPDAVALYVSGQLLTEDYYVANKFMKGFVGSANIDTNSRLCMSSSVAGHKRAFGEDIVPGCYEDFELADLVVLVGSNTAWCHPTLFQRITKAREARPGLRIVAIDPRRTATCELADLHLPIKAGSDVWLFNGLLVYLAQTGAVDADFVATHTQGLDGALAAAAECVDIGFVARSCGIDARLVAEFYEAFAATAKVVTAYSQGVNQSSSGTDKVNAIINCHLLSGRVGKPGMGPFSLTGQPNAMGGREVGGLANMLASHLELDQPAHRELVRGFWDAPRMAANPGLKAVELFRAIEEGSVKAVWIMATNPVVSLPDADQVRRALARCELVVVSDMTAATDTAELADVLLPALGWGEKDGTVTNSERCISRQRAFLQAPGQARADWWAICEVARRMGYQGFDYMDAHAIFDEHARLSGWRNDAQGAPRAFRIDGLAGLDRAAYDALAPIQWPVPPGGEGTARLFADGGYAHADGKARFVATRPRLPANAAGGDYPLTLNTGRLRDQWHTMTRTGKSPRLAGHAPEPFVDMHPHDALLAGVREGELARVRSRWGSLVARVSHGGGIARGSAFVPIHWTGQNASDARVGAVVNPVVDPVSGEPEFKHTPVRVEPFALAWHGFILSRAPLDLSGVANWTRVCGSGFLRYELGGREAVSPEWARVLLGAGSDADWIEYEDRTEGMLRCALLAGGRLEACLFVSRRPELPARGWLGGLFALDELSSRDRATLLAGRAAVQGSDPGPTVCACFGVGRNTIRSAIVQQDLKDAGAVTACLRAGGNCGSCLPEIRQLLAEAR</sequence>
<dbReference type="Pfam" id="PF04324">
    <property type="entry name" value="Fer2_BFD"/>
    <property type="match status" value="1"/>
</dbReference>
<organism evidence="12 13">
    <name type="scientific">Massilia agri</name>
    <dbReference type="NCBI Taxonomy" id="1886785"/>
    <lineage>
        <taxon>Bacteria</taxon>
        <taxon>Pseudomonadati</taxon>
        <taxon>Pseudomonadota</taxon>
        <taxon>Betaproteobacteria</taxon>
        <taxon>Burkholderiales</taxon>
        <taxon>Oxalobacteraceae</taxon>
        <taxon>Telluria group</taxon>
        <taxon>Massilia</taxon>
    </lineage>
</organism>
<evidence type="ECO:0000256" key="4">
    <source>
        <dbReference type="ARBA" id="ARBA00022485"/>
    </source>
</evidence>
<dbReference type="InterPro" id="IPR006963">
    <property type="entry name" value="Mopterin_OxRdtase_4Fe-4S_dom"/>
</dbReference>
<evidence type="ECO:0000256" key="3">
    <source>
        <dbReference type="ARBA" id="ARBA00008747"/>
    </source>
</evidence>
<keyword evidence="10" id="KW-0534">Nitrate assimilation</keyword>
<reference evidence="12 13" key="1">
    <citation type="submission" date="2022-08" db="EMBL/GenBank/DDBJ databases">
        <title>Reclassification of Massilia species as members of the genera Telluria, Duganella, Pseudoduganella, Mokoshia gen. nov. and Zemynaea gen. nov. using orthogonal and non-orthogonal genome-based approaches.</title>
        <authorList>
            <person name="Bowman J.P."/>
        </authorList>
    </citation>
    <scope>NUCLEOTIDE SEQUENCE [LARGE SCALE GENOMIC DNA]</scope>
    <source>
        <strain evidence="12 13">JCM 31661</strain>
    </source>
</reference>
<dbReference type="SUPFAM" id="SSF53706">
    <property type="entry name" value="Formate dehydrogenase/DMSO reductase, domains 1-3"/>
    <property type="match status" value="1"/>
</dbReference>
<dbReference type="CDD" id="cd02791">
    <property type="entry name" value="MopB_CT_Nitrate-R-NapA-like"/>
    <property type="match status" value="1"/>
</dbReference>
<name>A0ABT2ALJ9_9BURK</name>
<dbReference type="Gene3D" id="2.20.25.90">
    <property type="entry name" value="ADC-like domains"/>
    <property type="match status" value="1"/>
</dbReference>
<comment type="cofactor">
    <cofactor evidence="2">
        <name>[4Fe-4S] cluster</name>
        <dbReference type="ChEBI" id="CHEBI:49883"/>
    </cofactor>
</comment>
<evidence type="ECO:0000256" key="7">
    <source>
        <dbReference type="ARBA" id="ARBA00023002"/>
    </source>
</evidence>
<evidence type="ECO:0000259" key="11">
    <source>
        <dbReference type="PROSITE" id="PS51669"/>
    </source>
</evidence>
<dbReference type="PROSITE" id="PS00551">
    <property type="entry name" value="MOLYBDOPTERIN_PROK_1"/>
    <property type="match status" value="1"/>
</dbReference>
<keyword evidence="8" id="KW-0408">Iron</keyword>
<dbReference type="InterPro" id="IPR041854">
    <property type="entry name" value="BFD-like_2Fe2S-bd_dom_sf"/>
</dbReference>
<dbReference type="Gene3D" id="1.10.10.1100">
    <property type="entry name" value="BFD-like [2Fe-2S]-binding domain"/>
    <property type="match status" value="1"/>
</dbReference>
<dbReference type="InterPro" id="IPR006657">
    <property type="entry name" value="MoPterin_dinucl-bd_dom"/>
</dbReference>
<evidence type="ECO:0000256" key="9">
    <source>
        <dbReference type="ARBA" id="ARBA00023014"/>
    </source>
</evidence>
<evidence type="ECO:0000256" key="2">
    <source>
        <dbReference type="ARBA" id="ARBA00001966"/>
    </source>
</evidence>
<comment type="caution">
    <text evidence="12">The sequence shown here is derived from an EMBL/GenBank/DDBJ whole genome shotgun (WGS) entry which is preliminary data.</text>
</comment>
<dbReference type="InterPro" id="IPR006656">
    <property type="entry name" value="Mopterin_OxRdtase"/>
</dbReference>
<keyword evidence="13" id="KW-1185">Reference proteome</keyword>
<keyword evidence="6" id="KW-0479">Metal-binding</keyword>
<accession>A0ABT2ALJ9</accession>
<dbReference type="RefSeq" id="WP_258828147.1">
    <property type="nucleotide sequence ID" value="NZ_JANUHA010000007.1"/>
</dbReference>
<dbReference type="Gene3D" id="3.40.228.10">
    <property type="entry name" value="Dimethylsulfoxide Reductase, domain 2"/>
    <property type="match status" value="1"/>
</dbReference>